<dbReference type="EMBL" id="QOWE01000010">
    <property type="protein sequence ID" value="RCR69011.1"/>
    <property type="molecule type" value="Genomic_DNA"/>
</dbReference>
<dbReference type="InterPro" id="IPR019563">
    <property type="entry name" value="GH97_catalytic"/>
</dbReference>
<dbReference type="PANTHER" id="PTHR35803:SF2">
    <property type="entry name" value="RETAINING ALPHA-GALACTOSIDASE"/>
    <property type="match status" value="1"/>
</dbReference>
<dbReference type="Proteomes" id="UP000253383">
    <property type="component" value="Unassembled WGS sequence"/>
</dbReference>
<dbReference type="GO" id="GO:0030246">
    <property type="term" value="F:carbohydrate binding"/>
    <property type="evidence" value="ECO:0007669"/>
    <property type="project" value="InterPro"/>
</dbReference>
<dbReference type="Gene3D" id="2.60.40.1180">
    <property type="entry name" value="Golgi alpha-mannosidase II"/>
    <property type="match status" value="1"/>
</dbReference>
<feature type="domain" description="Glycosyl-hydrolase 97 N-terminal" evidence="7">
    <location>
        <begin position="33"/>
        <end position="298"/>
    </location>
</feature>
<feature type="domain" description="Glycosyl-hydrolase 97 C-terminal oligomerisation" evidence="8">
    <location>
        <begin position="566"/>
        <end position="661"/>
    </location>
</feature>
<keyword evidence="4" id="KW-0106">Calcium</keyword>
<dbReference type="SUPFAM" id="SSF51445">
    <property type="entry name" value="(Trans)glycosidases"/>
    <property type="match status" value="1"/>
</dbReference>
<dbReference type="Pfam" id="PF14509">
    <property type="entry name" value="GH97_C"/>
    <property type="match status" value="1"/>
</dbReference>
<keyword evidence="3 9" id="KW-0378">Hydrolase</keyword>
<dbReference type="InterPro" id="IPR013785">
    <property type="entry name" value="Aldolase_TIM"/>
</dbReference>
<dbReference type="InterPro" id="IPR014718">
    <property type="entry name" value="GH-type_carb-bd"/>
</dbReference>
<dbReference type="Pfam" id="PF14508">
    <property type="entry name" value="GH97_N"/>
    <property type="match status" value="1"/>
</dbReference>
<proteinExistence type="predicted"/>
<organism evidence="9 10">
    <name type="scientific">Larkinella punicea</name>
    <dbReference type="NCBI Taxonomy" id="2315727"/>
    <lineage>
        <taxon>Bacteria</taxon>
        <taxon>Pseudomonadati</taxon>
        <taxon>Bacteroidota</taxon>
        <taxon>Cytophagia</taxon>
        <taxon>Cytophagales</taxon>
        <taxon>Spirosomataceae</taxon>
        <taxon>Larkinella</taxon>
    </lineage>
</organism>
<evidence type="ECO:0000256" key="3">
    <source>
        <dbReference type="ARBA" id="ARBA00022801"/>
    </source>
</evidence>
<name>A0A368JS54_9BACT</name>
<dbReference type="Gene3D" id="3.20.20.70">
    <property type="entry name" value="Aldolase class I"/>
    <property type="match status" value="1"/>
</dbReference>
<keyword evidence="10" id="KW-1185">Reference proteome</keyword>
<dbReference type="InterPro" id="IPR029483">
    <property type="entry name" value="GH97_C"/>
</dbReference>
<evidence type="ECO:0000259" key="8">
    <source>
        <dbReference type="Pfam" id="PF14509"/>
    </source>
</evidence>
<evidence type="ECO:0000313" key="9">
    <source>
        <dbReference type="EMBL" id="RCR69011.1"/>
    </source>
</evidence>
<dbReference type="InterPro" id="IPR013780">
    <property type="entry name" value="Glyco_hydro_b"/>
</dbReference>
<dbReference type="InterPro" id="IPR052720">
    <property type="entry name" value="Glycosyl_hydrolase_97"/>
</dbReference>
<dbReference type="PANTHER" id="PTHR35803">
    <property type="entry name" value="GLUCAN 1,4-ALPHA-GLUCOSIDASE SUSB-RELATED"/>
    <property type="match status" value="1"/>
</dbReference>
<accession>A0A368JS54</accession>
<dbReference type="RefSeq" id="WP_114406648.1">
    <property type="nucleotide sequence ID" value="NZ_QOWE01000010.1"/>
</dbReference>
<comment type="cofactor">
    <cofactor evidence="1">
        <name>Ca(2+)</name>
        <dbReference type="ChEBI" id="CHEBI:29108"/>
    </cofactor>
</comment>
<evidence type="ECO:0000256" key="4">
    <source>
        <dbReference type="ARBA" id="ARBA00022837"/>
    </source>
</evidence>
<reference evidence="9 10" key="1">
    <citation type="submission" date="2018-07" db="EMBL/GenBank/DDBJ databases">
        <title>Genome analysis of Larkinella rosea.</title>
        <authorList>
            <person name="Zhou Z."/>
            <person name="Wang G."/>
        </authorList>
    </citation>
    <scope>NUCLEOTIDE SEQUENCE [LARGE SCALE GENOMIC DNA]</scope>
    <source>
        <strain evidence="10">zzj9</strain>
    </source>
</reference>
<dbReference type="InterPro" id="IPR029486">
    <property type="entry name" value="GH97_N"/>
</dbReference>
<dbReference type="AlphaFoldDB" id="A0A368JS54"/>
<dbReference type="OrthoDB" id="57532at2"/>
<gene>
    <name evidence="9" type="ORF">DUE52_14085</name>
</gene>
<comment type="subunit">
    <text evidence="2">Monomer.</text>
</comment>
<evidence type="ECO:0000259" key="6">
    <source>
        <dbReference type="Pfam" id="PF10566"/>
    </source>
</evidence>
<evidence type="ECO:0000256" key="1">
    <source>
        <dbReference type="ARBA" id="ARBA00001913"/>
    </source>
</evidence>
<evidence type="ECO:0000256" key="5">
    <source>
        <dbReference type="ARBA" id="ARBA00023295"/>
    </source>
</evidence>
<evidence type="ECO:0000259" key="7">
    <source>
        <dbReference type="Pfam" id="PF14508"/>
    </source>
</evidence>
<dbReference type="Gene3D" id="2.70.98.10">
    <property type="match status" value="1"/>
</dbReference>
<dbReference type="InterPro" id="IPR017853">
    <property type="entry name" value="GH"/>
</dbReference>
<evidence type="ECO:0000256" key="2">
    <source>
        <dbReference type="ARBA" id="ARBA00011245"/>
    </source>
</evidence>
<keyword evidence="5" id="KW-0326">Glycosidase</keyword>
<sequence length="664" mass="75658">MKRTLVSFFLVGFFYCWFFEACFAQNAIIREFNSPDRSLKVVLNLASTITYQVYYQNRLIVAPSEIDLVLQDGKKLSARSGNPRFTNRQNRGTIVSPIPEKRRIIPDVYQELTVDLRNSFGLVFRAYNDGIAYQITSTLKDSIIVKSETARFQFPENHRLYFPEVVKRPDQDRYHTSFEETYTVKPLDSLTSRNLFFTPVLVAPTTTPKIAITESDLEDYPGMFLTGTGSQALQGDFAPYPLDEAVTGGEYSQKYVTKRADFIAKTAGTRRFPWRVLIVAPSDKDLPGNDLVYRLASPSRVADVSWVKPGKATDEWIISSNLFNVPFKSGINTETYKFYIDFAKRFGFERIMMDAGWSDTQDLFKIRPEINMDDIMAHAKKQGIGVSMWTLAMTLDRQLEPALEQFNRWGIDFIMTDFFDRDDQKTVRLIQKMAEACARHKLMIMFHGAYKPAGFNRTYPHAIAREAVLGSEFNIWSDKPSPDHNLLLPFIRMLSGPMDYEPGLLANATPRTFRPIGENVMSMTTRCQQLAMFIVYESPIQFFSGNPSQGLTEPAFMELMGSIPTTWDTTRVLDARLGDYLVTARKKNQDWFVGAMTDSTARDLTFPLDFLDMGTYEATICEDGVNADRYASDYKLSTKTVTKNTVLPVHLAPGGGYVIRLRKK</sequence>
<evidence type="ECO:0000313" key="10">
    <source>
        <dbReference type="Proteomes" id="UP000253383"/>
    </source>
</evidence>
<protein>
    <submittedName>
        <fullName evidence="9">Glycoside hydrolase family 97 protein</fullName>
    </submittedName>
</protein>
<feature type="domain" description="Glycosyl-hydrolase 97 catalytic" evidence="6">
    <location>
        <begin position="323"/>
        <end position="468"/>
    </location>
</feature>
<comment type="caution">
    <text evidence="9">The sequence shown here is derived from an EMBL/GenBank/DDBJ whole genome shotgun (WGS) entry which is preliminary data.</text>
</comment>
<dbReference type="Pfam" id="PF10566">
    <property type="entry name" value="Glyco_hydro_97"/>
    <property type="match status" value="1"/>
</dbReference>
<dbReference type="GO" id="GO:0016798">
    <property type="term" value="F:hydrolase activity, acting on glycosyl bonds"/>
    <property type="evidence" value="ECO:0007669"/>
    <property type="project" value="UniProtKB-KW"/>
</dbReference>